<gene>
    <name evidence="1" type="ORF">ELLFYP34_03686</name>
</gene>
<sequence>MKKISLYCKKCKCSMRVSYTLSGNLEQPVLSGITMKCHRCKRVMALKNYTEGKMLAHTDNSDKLFI</sequence>
<proteinExistence type="predicted"/>
<evidence type="ECO:0008006" key="2">
    <source>
        <dbReference type="Google" id="ProtNLM"/>
    </source>
</evidence>
<reference evidence="1" key="1">
    <citation type="submission" date="2019-11" db="EMBL/GenBank/DDBJ databases">
        <authorList>
            <person name="Feng L."/>
        </authorList>
    </citation>
    <scope>NUCLEOTIDE SEQUENCE</scope>
    <source>
        <strain evidence="1">ElimosumLFYP34</strain>
    </source>
</reference>
<dbReference type="EMBL" id="CACRTR010000016">
    <property type="protein sequence ID" value="VYU58873.1"/>
    <property type="molecule type" value="Genomic_DNA"/>
</dbReference>
<evidence type="ECO:0000313" key="1">
    <source>
        <dbReference type="EMBL" id="VYU58873.1"/>
    </source>
</evidence>
<protein>
    <recommendedName>
        <fullName evidence="2">Mu-like prophage protein Com</fullName>
    </recommendedName>
</protein>
<accession>A0A6N3G4Y8</accession>
<organism evidence="1">
    <name type="scientific">Eubacterium limosum</name>
    <dbReference type="NCBI Taxonomy" id="1736"/>
    <lineage>
        <taxon>Bacteria</taxon>
        <taxon>Bacillati</taxon>
        <taxon>Bacillota</taxon>
        <taxon>Clostridia</taxon>
        <taxon>Eubacteriales</taxon>
        <taxon>Eubacteriaceae</taxon>
        <taxon>Eubacterium</taxon>
    </lineage>
</organism>
<dbReference type="AlphaFoldDB" id="A0A6N3G4Y8"/>
<name>A0A6N3G4Y8_EUBLI</name>